<name>A0A8H5F9B2_9AGAR</name>
<dbReference type="Proteomes" id="UP000559256">
    <property type="component" value="Unassembled WGS sequence"/>
</dbReference>
<gene>
    <name evidence="2" type="ORF">D9758_017734</name>
</gene>
<keyword evidence="1" id="KW-0812">Transmembrane</keyword>
<evidence type="ECO:0000313" key="3">
    <source>
        <dbReference type="Proteomes" id="UP000559256"/>
    </source>
</evidence>
<feature type="transmembrane region" description="Helical" evidence="1">
    <location>
        <begin position="189"/>
        <end position="214"/>
    </location>
</feature>
<proteinExistence type="predicted"/>
<organism evidence="2 3">
    <name type="scientific">Tetrapyrgos nigripes</name>
    <dbReference type="NCBI Taxonomy" id="182062"/>
    <lineage>
        <taxon>Eukaryota</taxon>
        <taxon>Fungi</taxon>
        <taxon>Dikarya</taxon>
        <taxon>Basidiomycota</taxon>
        <taxon>Agaricomycotina</taxon>
        <taxon>Agaricomycetes</taxon>
        <taxon>Agaricomycetidae</taxon>
        <taxon>Agaricales</taxon>
        <taxon>Marasmiineae</taxon>
        <taxon>Marasmiaceae</taxon>
        <taxon>Tetrapyrgos</taxon>
    </lineage>
</organism>
<evidence type="ECO:0000256" key="1">
    <source>
        <dbReference type="SAM" id="Phobius"/>
    </source>
</evidence>
<keyword evidence="1" id="KW-0472">Membrane</keyword>
<comment type="caution">
    <text evidence="2">The sequence shown here is derived from an EMBL/GenBank/DDBJ whole genome shotgun (WGS) entry which is preliminary data.</text>
</comment>
<feature type="transmembrane region" description="Helical" evidence="1">
    <location>
        <begin position="122"/>
        <end position="144"/>
    </location>
</feature>
<dbReference type="AlphaFoldDB" id="A0A8H5F9B2"/>
<dbReference type="EMBL" id="JAACJM010000357">
    <property type="protein sequence ID" value="KAF5328570.1"/>
    <property type="molecule type" value="Genomic_DNA"/>
</dbReference>
<reference evidence="2 3" key="1">
    <citation type="journal article" date="2020" name="ISME J.">
        <title>Uncovering the hidden diversity of litter-decomposition mechanisms in mushroom-forming fungi.</title>
        <authorList>
            <person name="Floudas D."/>
            <person name="Bentzer J."/>
            <person name="Ahren D."/>
            <person name="Johansson T."/>
            <person name="Persson P."/>
            <person name="Tunlid A."/>
        </authorList>
    </citation>
    <scope>NUCLEOTIDE SEQUENCE [LARGE SCALE GENOMIC DNA]</scope>
    <source>
        <strain evidence="2 3">CBS 291.85</strain>
    </source>
</reference>
<accession>A0A8H5F9B2</accession>
<keyword evidence="3" id="KW-1185">Reference proteome</keyword>
<dbReference type="OrthoDB" id="3225366at2759"/>
<evidence type="ECO:0000313" key="2">
    <source>
        <dbReference type="EMBL" id="KAF5328570.1"/>
    </source>
</evidence>
<protein>
    <submittedName>
        <fullName evidence="2">Uncharacterized protein</fullName>
    </submittedName>
</protein>
<feature type="transmembrane region" description="Helical" evidence="1">
    <location>
        <begin position="221"/>
        <end position="242"/>
    </location>
</feature>
<keyword evidence="1" id="KW-1133">Transmembrane helix</keyword>
<sequence length="244" mass="26391">MISSPSDTPRRCLSPGTDTDSTFSVNSAVFNYADPEKGDEPNLHYELPPFVRSLKEGWHTSLQAAAVVSTLFAQTAAQFLGTVKDAYTSPADTPPINSTITDAASQLLSAGPPIPSTASQTALLIVSYGAIIFGYSATISSLFLSERVASLPVLAQFKASDGGKMPQLKSQPISTVMTWCNTGWKFKYLFWHFFISLILGTLCNFLQVFVFICVVESSTSIAIPVAMGIAMMWCLIFFVFVLGQ</sequence>